<dbReference type="EMBL" id="LAZR01000454">
    <property type="protein sequence ID" value="KKN68234.1"/>
    <property type="molecule type" value="Genomic_DNA"/>
</dbReference>
<evidence type="ECO:0000313" key="10">
    <source>
        <dbReference type="EMBL" id="KKN68234.1"/>
    </source>
</evidence>
<dbReference type="PRINTS" id="PR01506">
    <property type="entry name" value="TATBPROTEIN"/>
</dbReference>
<sequence length="160" mass="17503">MFDIGFLEMLVVAVLALLVLGPERLPGAIRTVSLTIGRIKRGFSDVRSQVEREIGADEIRQQLHNERIMAGLDKHGLNLGNPSKGSSNLKPDGQQNVTETPQTTPAPVLTPEPNQTTVDSAAEEPHDQQAQDQSVGKGHAHQAHRHHDCTRPHQAHLSEQ</sequence>
<name>A0A0F9SM92_9ZZZZ</name>
<feature type="region of interest" description="Disordered" evidence="9">
    <location>
        <begin position="70"/>
        <end position="160"/>
    </location>
</feature>
<dbReference type="PANTHER" id="PTHR33162">
    <property type="entry name" value="SEC-INDEPENDENT PROTEIN TRANSLOCASE PROTEIN TATA, CHLOROPLASTIC"/>
    <property type="match status" value="1"/>
</dbReference>
<gene>
    <name evidence="10" type="ORF">LCGC14_0453120</name>
</gene>
<dbReference type="PANTHER" id="PTHR33162:SF1">
    <property type="entry name" value="SEC-INDEPENDENT PROTEIN TRANSLOCASE PROTEIN TATA, CHLOROPLASTIC"/>
    <property type="match status" value="1"/>
</dbReference>
<protein>
    <recommendedName>
        <fullName evidence="11">Sec-independent protein translocase protein TatB</fullName>
    </recommendedName>
</protein>
<keyword evidence="2" id="KW-0813">Transport</keyword>
<feature type="compositionally biased region" description="Polar residues" evidence="9">
    <location>
        <begin position="80"/>
        <end position="105"/>
    </location>
</feature>
<feature type="non-terminal residue" evidence="10">
    <location>
        <position position="160"/>
    </location>
</feature>
<keyword evidence="8" id="KW-0472">Membrane</keyword>
<dbReference type="GO" id="GO:0008320">
    <property type="term" value="F:protein transmembrane transporter activity"/>
    <property type="evidence" value="ECO:0007669"/>
    <property type="project" value="InterPro"/>
</dbReference>
<reference evidence="10" key="1">
    <citation type="journal article" date="2015" name="Nature">
        <title>Complex archaea that bridge the gap between prokaryotes and eukaryotes.</title>
        <authorList>
            <person name="Spang A."/>
            <person name="Saw J.H."/>
            <person name="Jorgensen S.L."/>
            <person name="Zaremba-Niedzwiedzka K."/>
            <person name="Martijn J."/>
            <person name="Lind A.E."/>
            <person name="van Eijk R."/>
            <person name="Schleper C."/>
            <person name="Guy L."/>
            <person name="Ettema T.J."/>
        </authorList>
    </citation>
    <scope>NUCLEOTIDE SEQUENCE</scope>
</reference>
<organism evidence="10">
    <name type="scientific">marine sediment metagenome</name>
    <dbReference type="NCBI Taxonomy" id="412755"/>
    <lineage>
        <taxon>unclassified sequences</taxon>
        <taxon>metagenomes</taxon>
        <taxon>ecological metagenomes</taxon>
    </lineage>
</organism>
<keyword evidence="7" id="KW-0811">Translocation</keyword>
<keyword evidence="4" id="KW-0812">Transmembrane</keyword>
<dbReference type="Gene3D" id="1.20.5.3310">
    <property type="match status" value="1"/>
</dbReference>
<comment type="caution">
    <text evidence="10">The sequence shown here is derived from an EMBL/GenBank/DDBJ whole genome shotgun (WGS) entry which is preliminary data.</text>
</comment>
<dbReference type="InterPro" id="IPR018448">
    <property type="entry name" value="TatB"/>
</dbReference>
<comment type="subcellular location">
    <subcellularLocation>
        <location evidence="1">Membrane</location>
        <topology evidence="1">Single-pass membrane protein</topology>
    </subcellularLocation>
</comment>
<evidence type="ECO:0000256" key="4">
    <source>
        <dbReference type="ARBA" id="ARBA00022692"/>
    </source>
</evidence>
<dbReference type="HAMAP" id="MF_00237">
    <property type="entry name" value="TatB"/>
    <property type="match status" value="1"/>
</dbReference>
<feature type="compositionally biased region" description="Basic residues" evidence="9">
    <location>
        <begin position="138"/>
        <end position="148"/>
    </location>
</feature>
<dbReference type="NCBIfam" id="TIGR01410">
    <property type="entry name" value="tatB"/>
    <property type="match status" value="1"/>
</dbReference>
<dbReference type="GO" id="GO:0016020">
    <property type="term" value="C:membrane"/>
    <property type="evidence" value="ECO:0007669"/>
    <property type="project" value="UniProtKB-SubCell"/>
</dbReference>
<evidence type="ECO:0000256" key="3">
    <source>
        <dbReference type="ARBA" id="ARBA00022475"/>
    </source>
</evidence>
<dbReference type="GO" id="GO:0043953">
    <property type="term" value="P:protein transport by the Tat complex"/>
    <property type="evidence" value="ECO:0007669"/>
    <property type="project" value="InterPro"/>
</dbReference>
<keyword evidence="3" id="KW-1003">Cell membrane</keyword>
<keyword evidence="6" id="KW-1133">Transmembrane helix</keyword>
<evidence type="ECO:0000256" key="9">
    <source>
        <dbReference type="SAM" id="MobiDB-lite"/>
    </source>
</evidence>
<evidence type="ECO:0000256" key="7">
    <source>
        <dbReference type="ARBA" id="ARBA00023010"/>
    </source>
</evidence>
<evidence type="ECO:0000256" key="2">
    <source>
        <dbReference type="ARBA" id="ARBA00022448"/>
    </source>
</evidence>
<evidence type="ECO:0000256" key="6">
    <source>
        <dbReference type="ARBA" id="ARBA00022989"/>
    </source>
</evidence>
<dbReference type="InterPro" id="IPR003369">
    <property type="entry name" value="TatA/B/E"/>
</dbReference>
<accession>A0A0F9SM92</accession>
<proteinExistence type="inferred from homology"/>
<evidence type="ECO:0008006" key="11">
    <source>
        <dbReference type="Google" id="ProtNLM"/>
    </source>
</evidence>
<evidence type="ECO:0000256" key="1">
    <source>
        <dbReference type="ARBA" id="ARBA00004167"/>
    </source>
</evidence>
<keyword evidence="5" id="KW-0653">Protein transport</keyword>
<evidence type="ECO:0000256" key="8">
    <source>
        <dbReference type="ARBA" id="ARBA00023136"/>
    </source>
</evidence>
<dbReference type="AlphaFoldDB" id="A0A0F9SM92"/>
<evidence type="ECO:0000256" key="5">
    <source>
        <dbReference type="ARBA" id="ARBA00022927"/>
    </source>
</evidence>
<dbReference type="Pfam" id="PF02416">
    <property type="entry name" value="TatA_B_E"/>
    <property type="match status" value="1"/>
</dbReference>